<evidence type="ECO:0000256" key="5">
    <source>
        <dbReference type="ARBA" id="ARBA00022705"/>
    </source>
</evidence>
<evidence type="ECO:0000313" key="10">
    <source>
        <dbReference type="EMBL" id="KFM83193.1"/>
    </source>
</evidence>
<keyword evidence="3" id="KW-0808">Transferase</keyword>
<keyword evidence="4" id="KW-0548">Nucleotidyltransferase</keyword>
<protein>
    <recommendedName>
        <fullName evidence="2">DNA-directed DNA polymerase</fullName>
        <ecNumber evidence="2">2.7.7.7</ecNumber>
    </recommendedName>
</protein>
<dbReference type="GO" id="GO:0006260">
    <property type="term" value="P:DNA replication"/>
    <property type="evidence" value="ECO:0007669"/>
    <property type="project" value="UniProtKB-KW"/>
</dbReference>
<dbReference type="InterPro" id="IPR004868">
    <property type="entry name" value="DNA-dir_DNA_pol_B_mt/vir"/>
</dbReference>
<feature type="non-terminal residue" evidence="10">
    <location>
        <position position="256"/>
    </location>
</feature>
<keyword evidence="7" id="KW-0238">DNA-binding</keyword>
<name>A0A087V0Q4_STEMI</name>
<dbReference type="OMA" id="YSKELGH"/>
<dbReference type="GO" id="GO:0003677">
    <property type="term" value="F:DNA binding"/>
    <property type="evidence" value="ECO:0007669"/>
    <property type="project" value="UniProtKB-KW"/>
</dbReference>
<dbReference type="EMBL" id="KL814037">
    <property type="protein sequence ID" value="KFM83193.1"/>
    <property type="molecule type" value="Genomic_DNA"/>
</dbReference>
<gene>
    <name evidence="10" type="ORF">X975_12726</name>
</gene>
<reference evidence="10 11" key="1">
    <citation type="submission" date="2013-11" db="EMBL/GenBank/DDBJ databases">
        <title>Genome sequencing of Stegodyphus mimosarum.</title>
        <authorList>
            <person name="Bechsgaard J."/>
        </authorList>
    </citation>
    <scope>NUCLEOTIDE SEQUENCE [LARGE SCALE GENOMIC DNA]</scope>
</reference>
<dbReference type="GO" id="GO:0003887">
    <property type="term" value="F:DNA-directed DNA polymerase activity"/>
    <property type="evidence" value="ECO:0007669"/>
    <property type="project" value="UniProtKB-KW"/>
</dbReference>
<organism evidence="10 11">
    <name type="scientific">Stegodyphus mimosarum</name>
    <name type="common">African social velvet spider</name>
    <dbReference type="NCBI Taxonomy" id="407821"/>
    <lineage>
        <taxon>Eukaryota</taxon>
        <taxon>Metazoa</taxon>
        <taxon>Ecdysozoa</taxon>
        <taxon>Arthropoda</taxon>
        <taxon>Chelicerata</taxon>
        <taxon>Arachnida</taxon>
        <taxon>Araneae</taxon>
        <taxon>Araneomorphae</taxon>
        <taxon>Entelegynae</taxon>
        <taxon>Eresoidea</taxon>
        <taxon>Eresidae</taxon>
        <taxon>Stegodyphus</taxon>
    </lineage>
</organism>
<evidence type="ECO:0000256" key="8">
    <source>
        <dbReference type="ARBA" id="ARBA00049244"/>
    </source>
</evidence>
<feature type="domain" description="DNA-directed DNA polymerase family B mitochondria/virus" evidence="9">
    <location>
        <begin position="48"/>
        <end position="215"/>
    </location>
</feature>
<dbReference type="OrthoDB" id="6422934at2759"/>
<sequence>MATLREKTEETTRKLRTQGFHVIEMWEHEFQREKEENPDLQAFLDQHHLRDRLNPRESFFGGRTNALKLFHEGDAKYVDFTSLYPWVNKYCVYPVGHPTIITESFGDVEDYFGIIQCRVIPPRNLYLPVLPYRCRKKLMFPLCRTCALLQLQTPCTHTDDERALVGTWVTEEVKLAKKKGYRITHIYEVYHFQASTTSLFRSYIDLFLKIKQESSGWPSDRVTSEARLQYIRQYEERASSSRPKKYRKTLVVDLPN</sequence>
<dbReference type="PANTHER" id="PTHR33568">
    <property type="entry name" value="DNA POLYMERASE"/>
    <property type="match status" value="1"/>
</dbReference>
<keyword evidence="11" id="KW-1185">Reference proteome</keyword>
<evidence type="ECO:0000256" key="6">
    <source>
        <dbReference type="ARBA" id="ARBA00022932"/>
    </source>
</evidence>
<keyword evidence="6" id="KW-0239">DNA-directed DNA polymerase</keyword>
<dbReference type="SUPFAM" id="SSF56672">
    <property type="entry name" value="DNA/RNA polymerases"/>
    <property type="match status" value="1"/>
</dbReference>
<dbReference type="Proteomes" id="UP000054359">
    <property type="component" value="Unassembled WGS sequence"/>
</dbReference>
<evidence type="ECO:0000259" key="9">
    <source>
        <dbReference type="Pfam" id="PF03175"/>
    </source>
</evidence>
<dbReference type="InterPro" id="IPR043502">
    <property type="entry name" value="DNA/RNA_pol_sf"/>
</dbReference>
<dbReference type="EC" id="2.7.7.7" evidence="2"/>
<evidence type="ECO:0000256" key="7">
    <source>
        <dbReference type="ARBA" id="ARBA00023125"/>
    </source>
</evidence>
<keyword evidence="5" id="KW-0235">DNA replication</keyword>
<dbReference type="AlphaFoldDB" id="A0A087V0Q4"/>
<evidence type="ECO:0000256" key="2">
    <source>
        <dbReference type="ARBA" id="ARBA00012417"/>
    </source>
</evidence>
<evidence type="ECO:0000256" key="4">
    <source>
        <dbReference type="ARBA" id="ARBA00022695"/>
    </source>
</evidence>
<proteinExistence type="inferred from homology"/>
<comment type="catalytic activity">
    <reaction evidence="8">
        <text>DNA(n) + a 2'-deoxyribonucleoside 5'-triphosphate = DNA(n+1) + diphosphate</text>
        <dbReference type="Rhea" id="RHEA:22508"/>
        <dbReference type="Rhea" id="RHEA-COMP:17339"/>
        <dbReference type="Rhea" id="RHEA-COMP:17340"/>
        <dbReference type="ChEBI" id="CHEBI:33019"/>
        <dbReference type="ChEBI" id="CHEBI:61560"/>
        <dbReference type="ChEBI" id="CHEBI:173112"/>
        <dbReference type="EC" id="2.7.7.7"/>
    </reaction>
</comment>
<evidence type="ECO:0000256" key="3">
    <source>
        <dbReference type="ARBA" id="ARBA00022679"/>
    </source>
</evidence>
<dbReference type="PANTHER" id="PTHR33568:SF3">
    <property type="entry name" value="DNA-DIRECTED DNA POLYMERASE"/>
    <property type="match status" value="1"/>
</dbReference>
<dbReference type="Pfam" id="PF03175">
    <property type="entry name" value="DNA_pol_B_2"/>
    <property type="match status" value="1"/>
</dbReference>
<dbReference type="GO" id="GO:0000166">
    <property type="term" value="F:nucleotide binding"/>
    <property type="evidence" value="ECO:0007669"/>
    <property type="project" value="InterPro"/>
</dbReference>
<dbReference type="STRING" id="407821.A0A087V0Q4"/>
<evidence type="ECO:0000256" key="1">
    <source>
        <dbReference type="ARBA" id="ARBA00005755"/>
    </source>
</evidence>
<comment type="similarity">
    <text evidence="1">Belongs to the DNA polymerase type-B family.</text>
</comment>
<accession>A0A087V0Q4</accession>
<evidence type="ECO:0000313" key="11">
    <source>
        <dbReference type="Proteomes" id="UP000054359"/>
    </source>
</evidence>